<evidence type="ECO:0000313" key="3">
    <source>
        <dbReference type="Proteomes" id="UP000653305"/>
    </source>
</evidence>
<evidence type="ECO:0000313" key="2">
    <source>
        <dbReference type="EMBL" id="GFP94734.1"/>
    </source>
</evidence>
<organism evidence="2 3">
    <name type="scientific">Phtheirospermum japonicum</name>
    <dbReference type="NCBI Taxonomy" id="374723"/>
    <lineage>
        <taxon>Eukaryota</taxon>
        <taxon>Viridiplantae</taxon>
        <taxon>Streptophyta</taxon>
        <taxon>Embryophyta</taxon>
        <taxon>Tracheophyta</taxon>
        <taxon>Spermatophyta</taxon>
        <taxon>Magnoliopsida</taxon>
        <taxon>eudicotyledons</taxon>
        <taxon>Gunneridae</taxon>
        <taxon>Pentapetalae</taxon>
        <taxon>asterids</taxon>
        <taxon>lamiids</taxon>
        <taxon>Lamiales</taxon>
        <taxon>Orobanchaceae</taxon>
        <taxon>Orobanchaceae incertae sedis</taxon>
        <taxon>Phtheirospermum</taxon>
    </lineage>
</organism>
<dbReference type="OrthoDB" id="2215036at2759"/>
<gene>
    <name evidence="2" type="ORF">PHJA_001617800</name>
</gene>
<reference evidence="2" key="1">
    <citation type="submission" date="2020-07" db="EMBL/GenBank/DDBJ databases">
        <title>Ethylene signaling mediates host invasion by parasitic plants.</title>
        <authorList>
            <person name="Yoshida S."/>
        </authorList>
    </citation>
    <scope>NUCLEOTIDE SEQUENCE</scope>
    <source>
        <strain evidence="2">Okayama</strain>
    </source>
</reference>
<comment type="caution">
    <text evidence="2">The sequence shown here is derived from an EMBL/GenBank/DDBJ whole genome shotgun (WGS) entry which is preliminary data.</text>
</comment>
<feature type="region of interest" description="Disordered" evidence="1">
    <location>
        <begin position="276"/>
        <end position="295"/>
    </location>
</feature>
<dbReference type="AlphaFoldDB" id="A0A830CEK9"/>
<evidence type="ECO:0000256" key="1">
    <source>
        <dbReference type="SAM" id="MobiDB-lite"/>
    </source>
</evidence>
<keyword evidence="3" id="KW-1185">Reference proteome</keyword>
<name>A0A830CEK9_9LAMI</name>
<accession>A0A830CEK9</accession>
<sequence>MDTKLVDDFRESKINGVYDPRRGLRNNITWILLDKINGAFEKDFTMDDITARVQLLEKWYSHFHMMLGNEHCTWDHEINKVQAPDWLIRFWNDVAGDAEFTAAYLKHGEPLFGLMDRLLEKHYGAAITKAGKQQMDIKQHAATVAAAVNAINAYAEWAQLPDLVKYGIIYGKRPVDDASEYDSAMRNVFEILMNVTRDFLFASTAYFIEMIEPTLVEILGHYLDAIGPFLRYNPDADPLTITARRARLQISTSFIRLAKAASESLLPHMKKFDHRKKKTTKKTQVRDASFAVDGK</sequence>
<protein>
    <submittedName>
        <fullName evidence="2">Protein hasty 1</fullName>
    </submittedName>
</protein>
<proteinExistence type="predicted"/>
<dbReference type="Proteomes" id="UP000653305">
    <property type="component" value="Unassembled WGS sequence"/>
</dbReference>
<dbReference type="EMBL" id="BMAC01000362">
    <property type="protein sequence ID" value="GFP94734.1"/>
    <property type="molecule type" value="Genomic_DNA"/>
</dbReference>